<protein>
    <recommendedName>
        <fullName evidence="3">Organic solvents resistance ABC transporter permease</fullName>
    </recommendedName>
</protein>
<evidence type="ECO:0000313" key="1">
    <source>
        <dbReference type="EMBL" id="PJM73086.1"/>
    </source>
</evidence>
<gene>
    <name evidence="1" type="ORF">CS006_07535</name>
</gene>
<dbReference type="AlphaFoldDB" id="A0A2M9H8G0"/>
<keyword evidence="2" id="KW-1185">Reference proteome</keyword>
<evidence type="ECO:0008006" key="3">
    <source>
        <dbReference type="Google" id="ProtNLM"/>
    </source>
</evidence>
<proteinExistence type="predicted"/>
<sequence length="486" mass="49917">MVALLGLFGVATVFVPVRGAIDHGDGGSSSHTVAVGQTTLQTVCPARMQLADTGSYGDAEYRSSEGDITGKTRFAAFGSLYDSSVTDISGDNKQKTASIDMSDSAKAFIHQSGADKKSSLHTTRLLETDKGSGAASAVASWATKGDLQGVSSTRCVTPQLTQSLLLPGTQTGWTQQLVLSNPSDKSTTVAIEAQGTRNGDSIPLATDSKVTVAANGETVVNLSAAAPSQQGLYVTLNSTTTAVAAVVRAVHAEGLVSRGSDFATPVGTPSESLMLPAVASGSDVTVEMFSEKAGNATLSWVTKSRTVKAKTVRLEANRVAVLSLGKAPSDAVAVSVTADVKMNATAMCVENGSDQSDFSLVQAADVQEVSAIALPEGIEALIDVVNTTDTKTTVTLTAYSQQGDQAGVKEITLNGRQAVVLAPKDVARNAVALTMSDTGKAVAWGAVVRNDAVSKAKAKGIAYIGSTSLMPTQASVRVNRSLNVVQ</sequence>
<dbReference type="InterPro" id="IPR043777">
    <property type="entry name" value="DUF5719"/>
</dbReference>
<organism evidence="1 2">
    <name type="scientific">Bifidobacterium primatium</name>
    <dbReference type="NCBI Taxonomy" id="2045438"/>
    <lineage>
        <taxon>Bacteria</taxon>
        <taxon>Bacillati</taxon>
        <taxon>Actinomycetota</taxon>
        <taxon>Actinomycetes</taxon>
        <taxon>Bifidobacteriales</taxon>
        <taxon>Bifidobacteriaceae</taxon>
        <taxon>Bifidobacterium</taxon>
    </lineage>
</organism>
<dbReference type="EMBL" id="PEBI01000003">
    <property type="protein sequence ID" value="PJM73086.1"/>
    <property type="molecule type" value="Genomic_DNA"/>
</dbReference>
<accession>A0A2M9H8G0</accession>
<dbReference type="Pfam" id="PF18986">
    <property type="entry name" value="DUF5719"/>
    <property type="match status" value="1"/>
</dbReference>
<evidence type="ECO:0000313" key="2">
    <source>
        <dbReference type="Proteomes" id="UP000229095"/>
    </source>
</evidence>
<dbReference type="Proteomes" id="UP000229095">
    <property type="component" value="Unassembled WGS sequence"/>
</dbReference>
<reference evidence="1 2" key="1">
    <citation type="submission" date="2017-10" db="EMBL/GenBank/DDBJ databases">
        <title>Draft genome sequences of strains TRE 1, TRE 9, TRE H and TRI 7, isolated from tamarins, belonging to four potential novel Bifidobacterium species.</title>
        <authorList>
            <person name="Mattarelli P."/>
            <person name="Modesto M."/>
            <person name="Puglisi E."/>
            <person name="Morelli L."/>
            <person name="Spezio C."/>
            <person name="Bonetti A."/>
            <person name="Sandri C."/>
        </authorList>
    </citation>
    <scope>NUCLEOTIDE SEQUENCE [LARGE SCALE GENOMIC DNA]</scope>
    <source>
        <strain evidence="2">TRE1</strain>
    </source>
</reference>
<comment type="caution">
    <text evidence="1">The sequence shown here is derived from an EMBL/GenBank/DDBJ whole genome shotgun (WGS) entry which is preliminary data.</text>
</comment>
<name>A0A2M9H8G0_9BIFI</name>